<dbReference type="InterPro" id="IPR010233">
    <property type="entry name" value="UbiG_MeTrfase"/>
</dbReference>
<dbReference type="RefSeq" id="WP_131517664.1">
    <property type="nucleotide sequence ID" value="NZ_SJKD01000009.1"/>
</dbReference>
<dbReference type="Gene3D" id="3.40.50.150">
    <property type="entry name" value="Vaccinia Virus protein VP39"/>
    <property type="match status" value="1"/>
</dbReference>
<dbReference type="Proteomes" id="UP000293342">
    <property type="component" value="Unassembled WGS sequence"/>
</dbReference>
<dbReference type="NCBIfam" id="TIGR01983">
    <property type="entry name" value="UbiG"/>
    <property type="match status" value="1"/>
</dbReference>
<protein>
    <submittedName>
        <fullName evidence="6">3-demethylubiquinone-9 3-O-methyltransferase</fullName>
    </submittedName>
</protein>
<dbReference type="GO" id="GO:0010420">
    <property type="term" value="F:polyprenyldihydroxybenzoate methyltransferase activity"/>
    <property type="evidence" value="ECO:0007669"/>
    <property type="project" value="InterPro"/>
</dbReference>
<evidence type="ECO:0000256" key="3">
    <source>
        <dbReference type="ARBA" id="ARBA00022688"/>
    </source>
</evidence>
<proteinExistence type="predicted"/>
<name>A0A4R0JFP5_9ACTN</name>
<dbReference type="CDD" id="cd02440">
    <property type="entry name" value="AdoMet_MTases"/>
    <property type="match status" value="1"/>
</dbReference>
<keyword evidence="4" id="KW-0949">S-adenosyl-L-methionine</keyword>
<keyword evidence="2 6" id="KW-0808">Transferase</keyword>
<dbReference type="Pfam" id="PF08241">
    <property type="entry name" value="Methyltransf_11"/>
    <property type="match status" value="1"/>
</dbReference>
<sequence length="258" mass="28477">MGIDNQIYDRIGGGWWDEANPLNMLNGSFTPGRFAYFRGVLARRGLDPAGLRAVDIGCGGGFMAEQFAELGCRVAGVDPSEVSVRTAREHAASSSLTVGYAVASGERLPFDTESVELAYCCDVLEHVSDLERVIGETARVLKPGGIYFFDTINRTLASKVLVIKVVQDWRPTKVIDTDVHSWNMFIKPTELEETLRRHGLRLGELTGLGPRANKLVVLRSYLQARRGRITFGRLSERMDVGEVKTTGVSYMGYAIKND</sequence>
<gene>
    <name evidence="6" type="primary">ubiG</name>
    <name evidence="6" type="ORF">E0H75_33115</name>
</gene>
<dbReference type="InterPro" id="IPR013216">
    <property type="entry name" value="Methyltransf_11"/>
</dbReference>
<evidence type="ECO:0000256" key="2">
    <source>
        <dbReference type="ARBA" id="ARBA00022679"/>
    </source>
</evidence>
<dbReference type="OrthoDB" id="9805171at2"/>
<dbReference type="AlphaFoldDB" id="A0A4R0JFP5"/>
<keyword evidence="3" id="KW-0831">Ubiquinone biosynthesis</keyword>
<feature type="domain" description="Methyltransferase type 11" evidence="5">
    <location>
        <begin position="54"/>
        <end position="149"/>
    </location>
</feature>
<dbReference type="EMBL" id="SJKD01000009">
    <property type="protein sequence ID" value="TCC44424.1"/>
    <property type="molecule type" value="Genomic_DNA"/>
</dbReference>
<accession>A0A4R0JFP5</accession>
<evidence type="ECO:0000313" key="7">
    <source>
        <dbReference type="Proteomes" id="UP000293342"/>
    </source>
</evidence>
<keyword evidence="1 6" id="KW-0489">Methyltransferase</keyword>
<dbReference type="InterPro" id="IPR029063">
    <property type="entry name" value="SAM-dependent_MTases_sf"/>
</dbReference>
<dbReference type="PANTHER" id="PTHR43464:SF19">
    <property type="entry name" value="UBIQUINONE BIOSYNTHESIS O-METHYLTRANSFERASE, MITOCHONDRIAL"/>
    <property type="match status" value="1"/>
</dbReference>
<keyword evidence="7" id="KW-1185">Reference proteome</keyword>
<dbReference type="GO" id="GO:0032259">
    <property type="term" value="P:methylation"/>
    <property type="evidence" value="ECO:0007669"/>
    <property type="project" value="UniProtKB-KW"/>
</dbReference>
<evidence type="ECO:0000256" key="1">
    <source>
        <dbReference type="ARBA" id="ARBA00022603"/>
    </source>
</evidence>
<evidence type="ECO:0000313" key="6">
    <source>
        <dbReference type="EMBL" id="TCC44424.1"/>
    </source>
</evidence>
<evidence type="ECO:0000256" key="4">
    <source>
        <dbReference type="ARBA" id="ARBA00022691"/>
    </source>
</evidence>
<keyword evidence="6" id="KW-0830">Ubiquinone</keyword>
<dbReference type="SUPFAM" id="SSF53335">
    <property type="entry name" value="S-adenosyl-L-methionine-dependent methyltransferases"/>
    <property type="match status" value="1"/>
</dbReference>
<dbReference type="PANTHER" id="PTHR43464">
    <property type="entry name" value="METHYLTRANSFERASE"/>
    <property type="match status" value="1"/>
</dbReference>
<reference evidence="6 7" key="1">
    <citation type="submission" date="2019-02" db="EMBL/GenBank/DDBJ databases">
        <title>Kribbella capetownensis sp. nov. and Kribbella speibonae sp. nov., isolated from soil.</title>
        <authorList>
            <person name="Curtis S.M."/>
            <person name="Norton I."/>
            <person name="Everest G.J."/>
            <person name="Meyers P.R."/>
        </authorList>
    </citation>
    <scope>NUCLEOTIDE SEQUENCE [LARGE SCALE GENOMIC DNA]</scope>
    <source>
        <strain evidence="6 7">YM53</strain>
    </source>
</reference>
<organism evidence="6 7">
    <name type="scientific">Kribbella capetownensis</name>
    <dbReference type="NCBI Taxonomy" id="1572659"/>
    <lineage>
        <taxon>Bacteria</taxon>
        <taxon>Bacillati</taxon>
        <taxon>Actinomycetota</taxon>
        <taxon>Actinomycetes</taxon>
        <taxon>Propionibacteriales</taxon>
        <taxon>Kribbellaceae</taxon>
        <taxon>Kribbella</taxon>
    </lineage>
</organism>
<comment type="caution">
    <text evidence="6">The sequence shown here is derived from an EMBL/GenBank/DDBJ whole genome shotgun (WGS) entry which is preliminary data.</text>
</comment>
<evidence type="ECO:0000259" key="5">
    <source>
        <dbReference type="Pfam" id="PF08241"/>
    </source>
</evidence>
<dbReference type="GO" id="GO:0061542">
    <property type="term" value="F:3-demethylubiquinol 3-O-methyltransferase activity"/>
    <property type="evidence" value="ECO:0007669"/>
    <property type="project" value="InterPro"/>
</dbReference>